<organism evidence="1 2">
    <name type="scientific">Mesorhizobium plurifarium</name>
    <dbReference type="NCBI Taxonomy" id="69974"/>
    <lineage>
        <taxon>Bacteria</taxon>
        <taxon>Pseudomonadati</taxon>
        <taxon>Pseudomonadota</taxon>
        <taxon>Alphaproteobacteria</taxon>
        <taxon>Hyphomicrobiales</taxon>
        <taxon>Phyllobacteriaceae</taxon>
        <taxon>Mesorhizobium</taxon>
    </lineage>
</organism>
<accession>A0A090FPQ6</accession>
<dbReference type="EMBL" id="CCNB01000043">
    <property type="protein sequence ID" value="CDX43706.1"/>
    <property type="molecule type" value="Genomic_DNA"/>
</dbReference>
<name>A0A090FPQ6_MESPL</name>
<sequence>MRHGASRGFIQKYDFHNHVLVAMPLVLWHAGAWRHRASAGAVALGIERPGDESFERANPYPE</sequence>
<evidence type="ECO:0000313" key="1">
    <source>
        <dbReference type="EMBL" id="CDX43706.1"/>
    </source>
</evidence>
<gene>
    <name evidence="1" type="ORF">MPLDJ20_60327</name>
</gene>
<dbReference type="Proteomes" id="UP000046373">
    <property type="component" value="Unassembled WGS sequence"/>
</dbReference>
<proteinExistence type="predicted"/>
<reference evidence="1 2" key="1">
    <citation type="submission" date="2014-08" db="EMBL/GenBank/DDBJ databases">
        <authorList>
            <person name="Moulin Lionel"/>
        </authorList>
    </citation>
    <scope>NUCLEOTIDE SEQUENCE [LARGE SCALE GENOMIC DNA]</scope>
</reference>
<dbReference type="AlphaFoldDB" id="A0A090FPQ6"/>
<protein>
    <submittedName>
        <fullName evidence="1">Uncharacterized protein</fullName>
    </submittedName>
</protein>
<evidence type="ECO:0000313" key="2">
    <source>
        <dbReference type="Proteomes" id="UP000046373"/>
    </source>
</evidence>